<evidence type="ECO:0000313" key="1">
    <source>
        <dbReference type="EMBL" id="SFJ22009.1"/>
    </source>
</evidence>
<accession>A0A1I3PKW6</accession>
<dbReference type="AlphaFoldDB" id="A0A1I3PKW6"/>
<reference evidence="2" key="1">
    <citation type="submission" date="2016-10" db="EMBL/GenBank/DDBJ databases">
        <authorList>
            <person name="Varghese N."/>
            <person name="Submissions S."/>
        </authorList>
    </citation>
    <scope>NUCLEOTIDE SEQUENCE [LARGE SCALE GENOMIC DNA]</scope>
    <source>
        <strain evidence="2">DSM 26542</strain>
    </source>
</reference>
<gene>
    <name evidence="1" type="ORF">SAMN04487893_104167</name>
</gene>
<dbReference type="RefSeq" id="WP_090678455.1">
    <property type="nucleotide sequence ID" value="NZ_FORU01000004.1"/>
</dbReference>
<evidence type="ECO:0000313" key="2">
    <source>
        <dbReference type="Proteomes" id="UP000243887"/>
    </source>
</evidence>
<dbReference type="STRING" id="1150112.SAMN04487893_104167"/>
<name>A0A1I3PKW6_9FLAO</name>
<dbReference type="EMBL" id="FORU01000004">
    <property type="protein sequence ID" value="SFJ22009.1"/>
    <property type="molecule type" value="Genomic_DNA"/>
</dbReference>
<protein>
    <recommendedName>
        <fullName evidence="3">Transposase/invertase (TIGR01784 family)</fullName>
    </recommendedName>
</protein>
<dbReference type="InterPro" id="IPR010106">
    <property type="entry name" value="RpnA"/>
</dbReference>
<dbReference type="Proteomes" id="UP000243887">
    <property type="component" value="Unassembled WGS sequence"/>
</dbReference>
<sequence length="298" mass="34729">MSKSKNNLGKYVGFSTDWSFKFYFGREENKTVLISFLNGLFAGQKVIKDLNYRSVEHDGDIEEDRRVVFDLYCICENGEHIIIEMQQVSQDFFKDRTVFYTSRLINRLVSKGYKGNSYELPEVYFIGVLEFKFEDAEPDKYLYDVALCDKENNSVFYEKLGYKLLVLPNFNKEGADIKTDMDQWLYLLKNLSKLDKIPSFLDKRIFGLIFDIGEVAKLKTEDKMNYEASLKRKRDAESIRLTQERIAREREQNALEKGMEKGMELEKRALAIKFKGMGISIKDIAKGTGLSIEEIEKL</sequence>
<keyword evidence="2" id="KW-1185">Reference proteome</keyword>
<evidence type="ECO:0008006" key="3">
    <source>
        <dbReference type="Google" id="ProtNLM"/>
    </source>
</evidence>
<dbReference type="Pfam" id="PF12784">
    <property type="entry name" value="PDDEXK_2"/>
    <property type="match status" value="1"/>
</dbReference>
<dbReference type="OrthoDB" id="9803508at2"/>
<dbReference type="PANTHER" id="PTHR41317:SF1">
    <property type="entry name" value="PD-(D_E)XK NUCLEASE FAMILY TRANSPOSASE"/>
    <property type="match status" value="1"/>
</dbReference>
<dbReference type="NCBIfam" id="TIGR01784">
    <property type="entry name" value="T_den_put_tspse"/>
    <property type="match status" value="1"/>
</dbReference>
<dbReference type="PANTHER" id="PTHR41317">
    <property type="entry name" value="PD-(D_E)XK NUCLEASE FAMILY TRANSPOSASE"/>
    <property type="match status" value="1"/>
</dbReference>
<proteinExistence type="predicted"/>
<organism evidence="1 2">
    <name type="scientific">Myroides guanonis</name>
    <dbReference type="NCBI Taxonomy" id="1150112"/>
    <lineage>
        <taxon>Bacteria</taxon>
        <taxon>Pseudomonadati</taxon>
        <taxon>Bacteroidota</taxon>
        <taxon>Flavobacteriia</taxon>
        <taxon>Flavobacteriales</taxon>
        <taxon>Flavobacteriaceae</taxon>
        <taxon>Myroides</taxon>
    </lineage>
</organism>